<dbReference type="Pfam" id="PF13546">
    <property type="entry name" value="DDE_5"/>
    <property type="match status" value="1"/>
</dbReference>
<reference evidence="2" key="1">
    <citation type="submission" date="2018-04" db="EMBL/GenBank/DDBJ databases">
        <authorList>
            <person name="Go L.Y."/>
            <person name="Mitchell J.A."/>
        </authorList>
    </citation>
    <scope>NUCLEOTIDE SEQUENCE</scope>
    <source>
        <strain evidence="2">ARTV</strain>
    </source>
</reference>
<organism evidence="2">
    <name type="scientific">Arsenophonus endosymbiont of Trialeurodes vaporariorum</name>
    <dbReference type="NCBI Taxonomy" id="235567"/>
    <lineage>
        <taxon>Bacteria</taxon>
        <taxon>Pseudomonadati</taxon>
        <taxon>Pseudomonadota</taxon>
        <taxon>Gammaproteobacteria</taxon>
        <taxon>Enterobacterales</taxon>
        <taxon>Morganellaceae</taxon>
        <taxon>Arsenophonus</taxon>
    </lineage>
</organism>
<protein>
    <recommendedName>
        <fullName evidence="1">Transposase IS701-like DDE domain-containing protein</fullName>
    </recommendedName>
</protein>
<evidence type="ECO:0000259" key="1">
    <source>
        <dbReference type="Pfam" id="PF13546"/>
    </source>
</evidence>
<dbReference type="AlphaFoldDB" id="A0A3B0MGA6"/>
<proteinExistence type="predicted"/>
<evidence type="ECO:0000313" key="2">
    <source>
        <dbReference type="EMBL" id="SSW96577.1"/>
    </source>
</evidence>
<accession>A0A3B0MGA6</accession>
<sequence>MNYTLTNFADHTQDMSHDTINRYLRNDHVTESTLWAQVRDNMELSPDGYLLFDDTVLDKNFSHHIELVRRQYSGNAHRVIKGIGVVNCVYVNPSREQFWVINFRIYHPDGDGKSKLEHVQNMLKNVVRHKCLPFAAVLMDTWYATKEMMLFIESLHRCYYCPLKNNRLVDDSCGVNPYRHVDSLAWSKDELTQGKTIKIKGFPKMQKVKVFRVVVSTHRTDCVVTNDLSQDTTSDTHQVCDWRWKIEQFHRETKQLTGLEKCQCRNARIQRNHIACSFLVWTRLAQISRTTGKTLYRIKRGLLDDYLCQQLKKPTIIMLFA</sequence>
<feature type="domain" description="Transposase IS701-like DDE" evidence="1">
    <location>
        <begin position="9"/>
        <end position="167"/>
    </location>
</feature>
<name>A0A3B0MGA6_9GAMM</name>
<dbReference type="InterPro" id="IPR012337">
    <property type="entry name" value="RNaseH-like_sf"/>
</dbReference>
<dbReference type="SUPFAM" id="SSF53098">
    <property type="entry name" value="Ribonuclease H-like"/>
    <property type="match status" value="1"/>
</dbReference>
<dbReference type="InterPro" id="IPR038721">
    <property type="entry name" value="IS701-like_DDE_dom"/>
</dbReference>
<dbReference type="EMBL" id="UFQR01000022">
    <property type="protein sequence ID" value="SSW96577.1"/>
    <property type="molecule type" value="Genomic_DNA"/>
</dbReference>
<gene>
    <name evidence="2" type="ORF">ARTV_3054</name>
</gene>